<dbReference type="PANTHER" id="PTHR48095:SF2">
    <property type="entry name" value="BIOTIN CARBOXYLASE, CHLOROPLASTIC"/>
    <property type="match status" value="1"/>
</dbReference>
<feature type="non-terminal residue" evidence="6">
    <location>
        <position position="83"/>
    </location>
</feature>
<dbReference type="Proteomes" id="UP001631993">
    <property type="component" value="Unassembled WGS sequence"/>
</dbReference>
<dbReference type="PANTHER" id="PTHR48095">
    <property type="entry name" value="PYRUVATE CARBOXYLASE SUBUNIT A"/>
    <property type="match status" value="1"/>
</dbReference>
<evidence type="ECO:0000259" key="5">
    <source>
        <dbReference type="PROSITE" id="PS50979"/>
    </source>
</evidence>
<gene>
    <name evidence="6" type="ORF">ACKI1S_49180</name>
</gene>
<dbReference type="Gene3D" id="3.30.470.20">
    <property type="entry name" value="ATP-grasp fold, B domain"/>
    <property type="match status" value="1"/>
</dbReference>
<dbReference type="RefSeq" id="WP_409098170.1">
    <property type="nucleotide sequence ID" value="NZ_JBJVNE010000603.1"/>
</dbReference>
<name>A0ABW9IZS8_STRGJ</name>
<dbReference type="EMBL" id="JBJVNE010000603">
    <property type="protein sequence ID" value="MFM9653930.1"/>
    <property type="molecule type" value="Genomic_DNA"/>
</dbReference>
<dbReference type="SUPFAM" id="SSF52440">
    <property type="entry name" value="PreATP-grasp domain"/>
    <property type="match status" value="1"/>
</dbReference>
<sequence length="83" mass="8290">ARAAGVDAIHPGYGFLSENPVFAEACAAAGILFIGPSPQVLRTLGDKVSARLAAQAAKVPVLPASAALPRELEAVKAVAAQIG</sequence>
<feature type="non-terminal residue" evidence="6">
    <location>
        <position position="1"/>
    </location>
</feature>
<dbReference type="InterPro" id="IPR005481">
    <property type="entry name" value="BC-like_N"/>
</dbReference>
<keyword evidence="4" id="KW-0067">ATP-binding</keyword>
<comment type="function">
    <text evidence="1">This protein is a component of the acetyl coenzyme A carboxylase complex; first, biotin carboxylase catalyzes the carboxylation of the carrier protein and then the transcarboxylase transfers the carboxyl group to form malonyl-CoA.</text>
</comment>
<evidence type="ECO:0000256" key="1">
    <source>
        <dbReference type="ARBA" id="ARBA00003761"/>
    </source>
</evidence>
<proteinExistence type="predicted"/>
<evidence type="ECO:0000256" key="2">
    <source>
        <dbReference type="ARBA" id="ARBA00022598"/>
    </source>
</evidence>
<evidence type="ECO:0000313" key="6">
    <source>
        <dbReference type="EMBL" id="MFM9653930.1"/>
    </source>
</evidence>
<organism evidence="6 7">
    <name type="scientific">Streptomyces galilaeus</name>
    <dbReference type="NCBI Taxonomy" id="33899"/>
    <lineage>
        <taxon>Bacteria</taxon>
        <taxon>Bacillati</taxon>
        <taxon>Actinomycetota</taxon>
        <taxon>Actinomycetes</taxon>
        <taxon>Kitasatosporales</taxon>
        <taxon>Streptomycetaceae</taxon>
        <taxon>Streptomyces</taxon>
    </lineage>
</organism>
<dbReference type="Pfam" id="PF00289">
    <property type="entry name" value="Biotin_carb_N"/>
    <property type="match status" value="1"/>
</dbReference>
<dbReference type="InterPro" id="IPR051602">
    <property type="entry name" value="ACC_Biotin_Carboxylase"/>
</dbReference>
<feature type="domain" description="Biotin carboxylation" evidence="5">
    <location>
        <begin position="1"/>
        <end position="83"/>
    </location>
</feature>
<keyword evidence="7" id="KW-1185">Reference proteome</keyword>
<dbReference type="InterPro" id="IPR011764">
    <property type="entry name" value="Biotin_carboxylation_dom"/>
</dbReference>
<dbReference type="PROSITE" id="PS50979">
    <property type="entry name" value="BC"/>
    <property type="match status" value="1"/>
</dbReference>
<protein>
    <submittedName>
        <fullName evidence="6">Biotin carboxylase N-terminal domain-containing protein</fullName>
    </submittedName>
</protein>
<reference evidence="6 7" key="1">
    <citation type="submission" date="2024-12" db="EMBL/GenBank/DDBJ databases">
        <title>Forecasting of Potato common scab and diversities of Pathogenic streptomyces spp. in china.</title>
        <authorList>
            <person name="Handique U."/>
            <person name="Wu J."/>
        </authorList>
    </citation>
    <scope>NUCLEOTIDE SEQUENCE [LARGE SCALE GENOMIC DNA]</scope>
    <source>
        <strain evidence="6 7">ZRIMU1585</strain>
    </source>
</reference>
<accession>A0ABW9IZS8</accession>
<comment type="caution">
    <text evidence="6">The sequence shown here is derived from an EMBL/GenBank/DDBJ whole genome shotgun (WGS) entry which is preliminary data.</text>
</comment>
<evidence type="ECO:0000256" key="3">
    <source>
        <dbReference type="ARBA" id="ARBA00022741"/>
    </source>
</evidence>
<keyword evidence="2" id="KW-0436">Ligase</keyword>
<keyword evidence="3" id="KW-0547">Nucleotide-binding</keyword>
<evidence type="ECO:0000256" key="4">
    <source>
        <dbReference type="ARBA" id="ARBA00022840"/>
    </source>
</evidence>
<dbReference type="InterPro" id="IPR016185">
    <property type="entry name" value="PreATP-grasp_dom_sf"/>
</dbReference>
<evidence type="ECO:0000313" key="7">
    <source>
        <dbReference type="Proteomes" id="UP001631993"/>
    </source>
</evidence>